<keyword evidence="2" id="KW-0963">Cytoplasm</keyword>
<evidence type="ECO:0000256" key="2">
    <source>
        <dbReference type="HAMAP-Rule" id="MF_00003"/>
    </source>
</evidence>
<dbReference type="EMBL" id="JARJFB010000119">
    <property type="protein sequence ID" value="MEA0971347.1"/>
    <property type="molecule type" value="Genomic_DNA"/>
</dbReference>
<evidence type="ECO:0000256" key="1">
    <source>
        <dbReference type="ARBA" id="ARBA00022517"/>
    </source>
</evidence>
<comment type="caution">
    <text evidence="3">The sequence shown here is derived from an EMBL/GenBank/DDBJ whole genome shotgun (WGS) entry which is preliminary data.</text>
</comment>
<reference evidence="3 4" key="1">
    <citation type="submission" date="2023-03" db="EMBL/GenBank/DDBJ databases">
        <title>Host association and intracellularity evolved multiple times independently in the Rickettsiales.</title>
        <authorList>
            <person name="Castelli M."/>
            <person name="Nardi T."/>
            <person name="Gammuto L."/>
            <person name="Bellinzona G."/>
            <person name="Sabaneyeva E."/>
            <person name="Potekhin A."/>
            <person name="Serra V."/>
            <person name="Petroni G."/>
            <person name="Sassera D."/>
        </authorList>
    </citation>
    <scope>NUCLEOTIDE SEQUENCE [LARGE SCALE GENOMIC DNA]</scope>
    <source>
        <strain evidence="3 4">Sr 2-6</strain>
    </source>
</reference>
<comment type="subunit">
    <text evidence="2">Monomer. Binds 30S ribosomal subunits, but not 50S ribosomal subunits or 70S ribosomes.</text>
</comment>
<evidence type="ECO:0000313" key="3">
    <source>
        <dbReference type="EMBL" id="MEA0971347.1"/>
    </source>
</evidence>
<comment type="similarity">
    <text evidence="2">Belongs to the RbfA family.</text>
</comment>
<comment type="function">
    <text evidence="2">One of several proteins that assist in the late maturation steps of the functional core of the 30S ribosomal subunit. Associates with free 30S ribosomal subunits (but not with 30S subunits that are part of 70S ribosomes or polysomes). Required for efficient processing of 16S rRNA. May interact with the 5'-terminal helix region of 16S rRNA.</text>
</comment>
<accession>A0ABU5NDV7</accession>
<dbReference type="InterPro" id="IPR020053">
    <property type="entry name" value="Ribosome-bd_factorA_CS"/>
</dbReference>
<keyword evidence="4" id="KW-1185">Reference proteome</keyword>
<name>A0ABU5NDV7_9RICK</name>
<gene>
    <name evidence="2" type="primary">rbfA</name>
    <name evidence="3" type="ORF">Megvenef_01323</name>
</gene>
<comment type="subcellular location">
    <subcellularLocation>
        <location evidence="2">Cytoplasm</location>
    </subcellularLocation>
</comment>
<dbReference type="PANTHER" id="PTHR33515">
    <property type="entry name" value="RIBOSOME-BINDING FACTOR A, CHLOROPLASTIC-RELATED"/>
    <property type="match status" value="1"/>
</dbReference>
<keyword evidence="1 2" id="KW-0690">Ribosome biogenesis</keyword>
<dbReference type="PANTHER" id="PTHR33515:SF1">
    <property type="entry name" value="RIBOSOME-BINDING FACTOR A, CHLOROPLASTIC-RELATED"/>
    <property type="match status" value="1"/>
</dbReference>
<dbReference type="Proteomes" id="UP001291687">
    <property type="component" value="Unassembled WGS sequence"/>
</dbReference>
<dbReference type="InterPro" id="IPR000238">
    <property type="entry name" value="RbfA"/>
</dbReference>
<dbReference type="SUPFAM" id="SSF89919">
    <property type="entry name" value="Ribosome-binding factor A, RbfA"/>
    <property type="match status" value="1"/>
</dbReference>
<dbReference type="InterPro" id="IPR023799">
    <property type="entry name" value="RbfA_dom_sf"/>
</dbReference>
<protein>
    <recommendedName>
        <fullName evidence="2">Ribosome-binding factor A</fullName>
    </recommendedName>
</protein>
<dbReference type="HAMAP" id="MF_00003">
    <property type="entry name" value="RbfA"/>
    <property type="match status" value="1"/>
</dbReference>
<organism evidence="3 4">
    <name type="scientific">Candidatus Megaera venefica</name>
    <dbReference type="NCBI Taxonomy" id="2055910"/>
    <lineage>
        <taxon>Bacteria</taxon>
        <taxon>Pseudomonadati</taxon>
        <taxon>Pseudomonadota</taxon>
        <taxon>Alphaproteobacteria</taxon>
        <taxon>Rickettsiales</taxon>
        <taxon>Rickettsiaceae</taxon>
        <taxon>Candidatus Megaera</taxon>
    </lineage>
</organism>
<dbReference type="RefSeq" id="WP_322777249.1">
    <property type="nucleotide sequence ID" value="NZ_JARJFB010000119.1"/>
</dbReference>
<evidence type="ECO:0000313" key="4">
    <source>
        <dbReference type="Proteomes" id="UP001291687"/>
    </source>
</evidence>
<proteinExistence type="inferred from homology"/>
<dbReference type="Pfam" id="PF02033">
    <property type="entry name" value="RBFA"/>
    <property type="match status" value="1"/>
</dbReference>
<dbReference type="PROSITE" id="PS01319">
    <property type="entry name" value="RBFA"/>
    <property type="match status" value="1"/>
</dbReference>
<dbReference type="InterPro" id="IPR015946">
    <property type="entry name" value="KH_dom-like_a/b"/>
</dbReference>
<dbReference type="Gene3D" id="3.30.300.20">
    <property type="match status" value="1"/>
</dbReference>
<sequence>MSKNNKSFNLKTREKDQSQRQLKVSHAVHSSLIECFRKGGKLDHRLDSCPLSITKVNVSSDLSIANCFFVPFNTKLTVDDILSALELSRFAIRDYVTRQVNLKYSPEIRFYYDPTFENFETIEKLLKK</sequence>